<dbReference type="Gene3D" id="3.40.190.10">
    <property type="entry name" value="Periplasmic binding protein-like II"/>
    <property type="match status" value="2"/>
</dbReference>
<evidence type="ECO:0000256" key="3">
    <source>
        <dbReference type="ARBA" id="ARBA00023125"/>
    </source>
</evidence>
<protein>
    <submittedName>
        <fullName evidence="6">LysR family transcriptional regulator</fullName>
    </submittedName>
</protein>
<gene>
    <name evidence="6" type="ORF">BCV30_03700</name>
</gene>
<evidence type="ECO:0000256" key="4">
    <source>
        <dbReference type="ARBA" id="ARBA00023163"/>
    </source>
</evidence>
<name>A0A1B9QGD8_9VIBR</name>
<dbReference type="InterPro" id="IPR036390">
    <property type="entry name" value="WH_DNA-bd_sf"/>
</dbReference>
<dbReference type="GO" id="GO:0043565">
    <property type="term" value="F:sequence-specific DNA binding"/>
    <property type="evidence" value="ECO:0007669"/>
    <property type="project" value="TreeGrafter"/>
</dbReference>
<keyword evidence="4" id="KW-0804">Transcription</keyword>
<dbReference type="PROSITE" id="PS50931">
    <property type="entry name" value="HTH_LYSR"/>
    <property type="match status" value="1"/>
</dbReference>
<keyword evidence="2" id="KW-0805">Transcription regulation</keyword>
<dbReference type="AlphaFoldDB" id="A0A1B9QGD8"/>
<evidence type="ECO:0000313" key="7">
    <source>
        <dbReference type="Proteomes" id="UP000235778"/>
    </source>
</evidence>
<dbReference type="InterPro" id="IPR005119">
    <property type="entry name" value="LysR_subst-bd"/>
</dbReference>
<dbReference type="Gene3D" id="1.10.10.10">
    <property type="entry name" value="Winged helix-like DNA-binding domain superfamily/Winged helix DNA-binding domain"/>
    <property type="match status" value="1"/>
</dbReference>
<dbReference type="Pfam" id="PF03466">
    <property type="entry name" value="LysR_substrate"/>
    <property type="match status" value="1"/>
</dbReference>
<dbReference type="InterPro" id="IPR036388">
    <property type="entry name" value="WH-like_DNA-bd_sf"/>
</dbReference>
<dbReference type="PANTHER" id="PTHR30537">
    <property type="entry name" value="HTH-TYPE TRANSCRIPTIONAL REGULATOR"/>
    <property type="match status" value="1"/>
</dbReference>
<organism evidence="6 7">
    <name type="scientific">Vibrio lentus</name>
    <dbReference type="NCBI Taxonomy" id="136468"/>
    <lineage>
        <taxon>Bacteria</taxon>
        <taxon>Pseudomonadati</taxon>
        <taxon>Pseudomonadota</taxon>
        <taxon>Gammaproteobacteria</taxon>
        <taxon>Vibrionales</taxon>
        <taxon>Vibrionaceae</taxon>
        <taxon>Vibrio</taxon>
    </lineage>
</organism>
<dbReference type="Pfam" id="PF00126">
    <property type="entry name" value="HTH_1"/>
    <property type="match status" value="1"/>
</dbReference>
<dbReference type="Proteomes" id="UP000235778">
    <property type="component" value="Unassembled WGS sequence"/>
</dbReference>
<evidence type="ECO:0000256" key="1">
    <source>
        <dbReference type="ARBA" id="ARBA00009437"/>
    </source>
</evidence>
<dbReference type="PRINTS" id="PR00039">
    <property type="entry name" value="HTHLYSR"/>
</dbReference>
<dbReference type="PANTHER" id="PTHR30537:SF26">
    <property type="entry name" value="GLYCINE CLEAVAGE SYSTEM TRANSCRIPTIONAL ACTIVATOR"/>
    <property type="match status" value="1"/>
</dbReference>
<evidence type="ECO:0000256" key="2">
    <source>
        <dbReference type="ARBA" id="ARBA00023015"/>
    </source>
</evidence>
<dbReference type="FunFam" id="1.10.10.10:FF:000038">
    <property type="entry name" value="Glycine cleavage system transcriptional activator"/>
    <property type="match status" value="1"/>
</dbReference>
<dbReference type="InterPro" id="IPR000847">
    <property type="entry name" value="LysR_HTH_N"/>
</dbReference>
<proteinExistence type="inferred from homology"/>
<reference evidence="7" key="1">
    <citation type="submission" date="2016-07" db="EMBL/GenBank/DDBJ databases">
        <title>Nontailed viruses are major unrecognized killers of bacteria in the ocean.</title>
        <authorList>
            <person name="Kauffman K."/>
            <person name="Hussain F."/>
            <person name="Yang J."/>
            <person name="Arevalo P."/>
            <person name="Brown J."/>
            <person name="Cutler M."/>
            <person name="Kelly L."/>
            <person name="Polz M.F."/>
        </authorList>
    </citation>
    <scope>NUCLEOTIDE SEQUENCE [LARGE SCALE GENOMIC DNA]</scope>
    <source>
        <strain evidence="7">10N.286.55.C1</strain>
    </source>
</reference>
<dbReference type="GO" id="GO:0003700">
    <property type="term" value="F:DNA-binding transcription factor activity"/>
    <property type="evidence" value="ECO:0007669"/>
    <property type="project" value="InterPro"/>
</dbReference>
<comment type="caution">
    <text evidence="6">The sequence shown here is derived from an EMBL/GenBank/DDBJ whole genome shotgun (WGS) entry which is preliminary data.</text>
</comment>
<sequence>MKLPPLRSIQCFESVARLNSFSQAAIALHVTQSAVSHQVRLLEEYLGETLFVRQGRRLSLTPIGERYYEDVSHSLQNIAQASYQIREGDSGKIRIAMYSSLAVKWLVPRLENLRQQHPEIDLTLSMVADEPEFSDQVADCFITAYPPKKNYVSDFLYKEQLYPFCSQKVWQRIEDKPLPEALWDQQLLSVSSIFKDGGEAKDWIQWCERGGFSLPKDVKISQFSHMVLAAEAVKYHQGIAFLNDYFLNDQDLQQNLVRIPMHDLPTGDNMYFVYKKSRAKQFEIKTLGHWLKQQCFDYE</sequence>
<accession>A0A1B9QGD8</accession>
<keyword evidence="3" id="KW-0238">DNA-binding</keyword>
<comment type="similarity">
    <text evidence="1">Belongs to the LysR transcriptional regulatory family.</text>
</comment>
<evidence type="ECO:0000313" key="6">
    <source>
        <dbReference type="EMBL" id="PME71551.1"/>
    </source>
</evidence>
<dbReference type="InterPro" id="IPR058163">
    <property type="entry name" value="LysR-type_TF_proteobact-type"/>
</dbReference>
<feature type="domain" description="HTH lysR-type" evidence="5">
    <location>
        <begin position="4"/>
        <end position="61"/>
    </location>
</feature>
<dbReference type="EMBL" id="MCSI01000036">
    <property type="protein sequence ID" value="PME71551.1"/>
    <property type="molecule type" value="Genomic_DNA"/>
</dbReference>
<dbReference type="GO" id="GO:0006351">
    <property type="term" value="P:DNA-templated transcription"/>
    <property type="evidence" value="ECO:0007669"/>
    <property type="project" value="TreeGrafter"/>
</dbReference>
<dbReference type="SUPFAM" id="SSF53850">
    <property type="entry name" value="Periplasmic binding protein-like II"/>
    <property type="match status" value="1"/>
</dbReference>
<evidence type="ECO:0000259" key="5">
    <source>
        <dbReference type="PROSITE" id="PS50931"/>
    </source>
</evidence>
<dbReference type="SUPFAM" id="SSF46785">
    <property type="entry name" value="Winged helix' DNA-binding domain"/>
    <property type="match status" value="1"/>
</dbReference>
<dbReference type="RefSeq" id="WP_017108419.1">
    <property type="nucleotide sequence ID" value="NZ_MAKA01000067.1"/>
</dbReference>